<name>A0A917WEF0_9RHOB</name>
<dbReference type="Proteomes" id="UP000649829">
    <property type="component" value="Unassembled WGS sequence"/>
</dbReference>
<feature type="region of interest" description="Disordered" evidence="1">
    <location>
        <begin position="1"/>
        <end position="66"/>
    </location>
</feature>
<keyword evidence="3" id="KW-1185">Reference proteome</keyword>
<reference evidence="2" key="1">
    <citation type="journal article" date="2014" name="Int. J. Syst. Evol. Microbiol.">
        <title>Complete genome sequence of Corynebacterium casei LMG S-19264T (=DSM 44701T), isolated from a smear-ripened cheese.</title>
        <authorList>
            <consortium name="US DOE Joint Genome Institute (JGI-PGF)"/>
            <person name="Walter F."/>
            <person name="Albersmeier A."/>
            <person name="Kalinowski J."/>
            <person name="Ruckert C."/>
        </authorList>
    </citation>
    <scope>NUCLEOTIDE SEQUENCE</scope>
    <source>
        <strain evidence="2">CGMCC 1.6293</strain>
    </source>
</reference>
<dbReference type="EMBL" id="BMLF01000001">
    <property type="protein sequence ID" value="GGL99701.1"/>
    <property type="molecule type" value="Genomic_DNA"/>
</dbReference>
<evidence type="ECO:0000313" key="2">
    <source>
        <dbReference type="EMBL" id="GGL99701.1"/>
    </source>
</evidence>
<organism evidence="2 3">
    <name type="scientific">Pseudooceanicola nanhaiensis</name>
    <dbReference type="NCBI Taxonomy" id="375761"/>
    <lineage>
        <taxon>Bacteria</taxon>
        <taxon>Pseudomonadati</taxon>
        <taxon>Pseudomonadota</taxon>
        <taxon>Alphaproteobacteria</taxon>
        <taxon>Rhodobacterales</taxon>
        <taxon>Paracoccaceae</taxon>
        <taxon>Pseudooceanicola</taxon>
    </lineage>
</organism>
<dbReference type="AlphaFoldDB" id="A0A917WEF0"/>
<proteinExistence type="predicted"/>
<gene>
    <name evidence="2" type="ORF">GCM10011534_21930</name>
</gene>
<evidence type="ECO:0000313" key="3">
    <source>
        <dbReference type="Proteomes" id="UP000649829"/>
    </source>
</evidence>
<reference evidence="2" key="2">
    <citation type="submission" date="2020-09" db="EMBL/GenBank/DDBJ databases">
        <authorList>
            <person name="Sun Q."/>
            <person name="Zhou Y."/>
        </authorList>
    </citation>
    <scope>NUCLEOTIDE SEQUENCE</scope>
    <source>
        <strain evidence="2">CGMCC 1.6293</strain>
    </source>
</reference>
<evidence type="ECO:0000256" key="1">
    <source>
        <dbReference type="SAM" id="MobiDB-lite"/>
    </source>
</evidence>
<protein>
    <submittedName>
        <fullName evidence="2">Uncharacterized protein</fullName>
    </submittedName>
</protein>
<comment type="caution">
    <text evidence="2">The sequence shown here is derived from an EMBL/GenBank/DDBJ whole genome shotgun (WGS) entry which is preliminary data.</text>
</comment>
<sequence>MMCVPAPETQGRGAGLADSVVSADGSSRPEPPGRTRSIPSAAETEASPHGVDMSANIRPDPAPDRDLPLAEMRLTLII</sequence>
<accession>A0A917WEF0</accession>